<reference evidence="1" key="1">
    <citation type="journal article" date="2015" name="Nature">
        <title>Complex archaea that bridge the gap between prokaryotes and eukaryotes.</title>
        <authorList>
            <person name="Spang A."/>
            <person name="Saw J.H."/>
            <person name="Jorgensen S.L."/>
            <person name="Zaremba-Niedzwiedzka K."/>
            <person name="Martijn J."/>
            <person name="Lind A.E."/>
            <person name="van Eijk R."/>
            <person name="Schleper C."/>
            <person name="Guy L."/>
            <person name="Ettema T.J."/>
        </authorList>
    </citation>
    <scope>NUCLEOTIDE SEQUENCE</scope>
</reference>
<dbReference type="EMBL" id="LAZR01020244">
    <property type="protein sequence ID" value="KKL89596.1"/>
    <property type="molecule type" value="Genomic_DNA"/>
</dbReference>
<sequence length="44" mass="4858">MAKVFKSLNTLIFAPIGLKLKYARMTRSSNRLCLAVISPDTSNS</sequence>
<name>A0A0F9GG83_9ZZZZ</name>
<protein>
    <submittedName>
        <fullName evidence="1">Uncharacterized protein</fullName>
    </submittedName>
</protein>
<organism evidence="1">
    <name type="scientific">marine sediment metagenome</name>
    <dbReference type="NCBI Taxonomy" id="412755"/>
    <lineage>
        <taxon>unclassified sequences</taxon>
        <taxon>metagenomes</taxon>
        <taxon>ecological metagenomes</taxon>
    </lineage>
</organism>
<feature type="non-terminal residue" evidence="1">
    <location>
        <position position="44"/>
    </location>
</feature>
<gene>
    <name evidence="1" type="ORF">LCGC14_1913150</name>
</gene>
<comment type="caution">
    <text evidence="1">The sequence shown here is derived from an EMBL/GenBank/DDBJ whole genome shotgun (WGS) entry which is preliminary data.</text>
</comment>
<accession>A0A0F9GG83</accession>
<proteinExistence type="predicted"/>
<dbReference type="AlphaFoldDB" id="A0A0F9GG83"/>
<evidence type="ECO:0000313" key="1">
    <source>
        <dbReference type="EMBL" id="KKL89596.1"/>
    </source>
</evidence>